<dbReference type="InterPro" id="IPR002881">
    <property type="entry name" value="DUF58"/>
</dbReference>
<organism evidence="3 4">
    <name type="scientific">Halalkalibacter alkaliphilus</name>
    <dbReference type="NCBI Taxonomy" id="2917993"/>
    <lineage>
        <taxon>Bacteria</taxon>
        <taxon>Bacillati</taxon>
        <taxon>Bacillota</taxon>
        <taxon>Bacilli</taxon>
        <taxon>Bacillales</taxon>
        <taxon>Bacillaceae</taxon>
        <taxon>Halalkalibacter</taxon>
    </lineage>
</organism>
<name>A0A9X2I6W1_9BACI</name>
<accession>A0A9X2I6W1</accession>
<feature type="transmembrane region" description="Helical" evidence="1">
    <location>
        <begin position="6"/>
        <end position="24"/>
    </location>
</feature>
<dbReference type="AlphaFoldDB" id="A0A9X2I6W1"/>
<sequence>MSWFLFYSVVTVVISTVLVALYPFRIVKAERVFHKDVLRAGESLTVTVTLHKRALQPFFYVRVLDLIPKNLGTYEESGSLFFFSFQRRLVFSYTVRDVKRGAHTFEQLSLVFGDLFGLFEREKKVLCETKVLVYPRFHELPPINDFGKPRRLDGRRIQHSFEEDRSLAGVRQYVPGDRLTSIDWKQSARSSKLMTKEFESYQGEGIVVAFDSAVIDPNESVFEHSVELAASLMVTFTQKQPGVRLAVRLGDWMSLEVNQRSISKGLMTLAQLIPSGEPTPAIHKVYRDWSGMHVYYVCVRLNEQVLKVCKTLLEESVVVTVCLVAVSEQDRTFIKELEKAGVSTFIENE</sequence>
<keyword evidence="1" id="KW-0812">Transmembrane</keyword>
<gene>
    <name evidence="3" type="ORF">MF646_17330</name>
</gene>
<reference evidence="3" key="1">
    <citation type="submission" date="2022-02" db="EMBL/GenBank/DDBJ databases">
        <title>Halalkalibacter sp. nov. isolated from Lonar Lake, India.</title>
        <authorList>
            <person name="Joshi A."/>
            <person name="Thite S."/>
            <person name="Lodha T."/>
        </authorList>
    </citation>
    <scope>NUCLEOTIDE SEQUENCE</scope>
    <source>
        <strain evidence="3">MEB205</strain>
    </source>
</reference>
<dbReference type="Proteomes" id="UP001139150">
    <property type="component" value="Unassembled WGS sequence"/>
</dbReference>
<dbReference type="PANTHER" id="PTHR34351:SF2">
    <property type="entry name" value="DUF58 DOMAIN-CONTAINING PROTEIN"/>
    <property type="match status" value="1"/>
</dbReference>
<evidence type="ECO:0000256" key="1">
    <source>
        <dbReference type="SAM" id="Phobius"/>
    </source>
</evidence>
<dbReference type="EMBL" id="JAKRYL010000020">
    <property type="protein sequence ID" value="MCL7748883.1"/>
    <property type="molecule type" value="Genomic_DNA"/>
</dbReference>
<feature type="domain" description="DUF58" evidence="2">
    <location>
        <begin position="170"/>
        <end position="248"/>
    </location>
</feature>
<keyword evidence="1" id="KW-0472">Membrane</keyword>
<evidence type="ECO:0000313" key="4">
    <source>
        <dbReference type="Proteomes" id="UP001139150"/>
    </source>
</evidence>
<dbReference type="PANTHER" id="PTHR34351">
    <property type="entry name" value="SLR1927 PROTEIN-RELATED"/>
    <property type="match status" value="1"/>
</dbReference>
<comment type="caution">
    <text evidence="3">The sequence shown here is derived from an EMBL/GenBank/DDBJ whole genome shotgun (WGS) entry which is preliminary data.</text>
</comment>
<protein>
    <submittedName>
        <fullName evidence="3">DUF58 domain-containing protein</fullName>
    </submittedName>
</protein>
<keyword evidence="1" id="KW-1133">Transmembrane helix</keyword>
<evidence type="ECO:0000313" key="3">
    <source>
        <dbReference type="EMBL" id="MCL7748883.1"/>
    </source>
</evidence>
<evidence type="ECO:0000259" key="2">
    <source>
        <dbReference type="Pfam" id="PF01882"/>
    </source>
</evidence>
<proteinExistence type="predicted"/>
<keyword evidence="4" id="KW-1185">Reference proteome</keyword>
<dbReference type="Pfam" id="PF01882">
    <property type="entry name" value="DUF58"/>
    <property type="match status" value="1"/>
</dbReference>
<dbReference type="RefSeq" id="WP_250097768.1">
    <property type="nucleotide sequence ID" value="NZ_JAKRYL010000020.1"/>
</dbReference>